<organism evidence="6">
    <name type="scientific">Xanthomonas oryzae pv. oryzae</name>
    <dbReference type="NCBI Taxonomy" id="64187"/>
    <lineage>
        <taxon>Bacteria</taxon>
        <taxon>Pseudomonadati</taxon>
        <taxon>Pseudomonadota</taxon>
        <taxon>Gammaproteobacteria</taxon>
        <taxon>Lysobacterales</taxon>
        <taxon>Lysobacteraceae</taxon>
        <taxon>Xanthomonas</taxon>
    </lineage>
</organism>
<dbReference type="Gene3D" id="2.140.10.10">
    <property type="entry name" value="Quinoprotein alcohol dehydrogenase-like superfamily"/>
    <property type="match status" value="1"/>
</dbReference>
<feature type="signal peptide" evidence="4">
    <location>
        <begin position="1"/>
        <end position="27"/>
    </location>
</feature>
<dbReference type="Pfam" id="PF13360">
    <property type="entry name" value="PQQ_2"/>
    <property type="match status" value="2"/>
</dbReference>
<gene>
    <name evidence="6" type="ORF">BXO512_19255</name>
    <name evidence="7" type="ORF">IXO792_01485</name>
</gene>
<comment type="cofactor">
    <cofactor evidence="1">
        <name>pyrroloquinoline quinone</name>
        <dbReference type="ChEBI" id="CHEBI:58442"/>
    </cofactor>
</comment>
<feature type="domain" description="Pyrrolo-quinoline quinone repeat" evidence="5">
    <location>
        <begin position="72"/>
        <end position="217"/>
    </location>
</feature>
<dbReference type="RefSeq" id="WP_011407346.1">
    <property type="nucleotide sequence ID" value="NZ_CP011532.1"/>
</dbReference>
<reference evidence="6" key="1">
    <citation type="submission" date="2015-01" db="EMBL/GenBank/DDBJ databases">
        <title>Population genomics of rice bacterial leaf blight strains from India.</title>
        <authorList>
            <person name="Midha S."/>
            <person name="Anil M.G."/>
            <person name="Mishra D."/>
            <person name="Brahma K."/>
            <person name="Laha G.S."/>
            <person name="Sundaram R.M."/>
            <person name="Sonti R.V."/>
            <person name="Patil P.B."/>
        </authorList>
    </citation>
    <scope>NUCLEOTIDE SEQUENCE</scope>
    <source>
        <strain evidence="6">BXO512</strain>
    </source>
</reference>
<comment type="similarity">
    <text evidence="2">Belongs to the bacterial PQQ dehydrogenase family.</text>
</comment>
<evidence type="ECO:0000256" key="2">
    <source>
        <dbReference type="ARBA" id="ARBA00008156"/>
    </source>
</evidence>
<dbReference type="PANTHER" id="PTHR32303:SF10">
    <property type="entry name" value="OUTER MEMBRANE PROTEIN ASSEMBLY FACTOR BAMB"/>
    <property type="match status" value="1"/>
</dbReference>
<sequence length="584" mass="61601">MTNPKRRLRLRSLTLVPCLLVSAVAFAQSGATTAQQPVSSLDTEAFARSGQVWRSFGQDLPFASPSNWTTAGGGYLNSRFAPGEWKINRTTAKTLKPAWTLTTTGDISATPSVEGGTLYVPDWGGTLYSVDTQTGKPNWQAKLSDYTGNANSVTRNTPAISAKSIIVGDQVAGTLLALDKKTGKLLWKTTVEANPQARITSSPVIYGNRIYVGVSSGDWGNLAANHTFSFRGSVVAVDLNTGKKVWQFYNVPEGYTGASVWGQVAIDPINRRLYFGTGNNYNIPQDVGNCISNERSYRGSELTVQDELNCMAPDNYVDSVISLNLDTGKLVWANRAQGYDAWNLSCLVAPTNGLCPNTQATNLTGPDYDFGGAGVQLFAVPGNGRLQQLVGAGQKSGIYWAFDAKTGAKVWSTQVGPGGTTGGVEWGTAFDPYKSQVYVAINNNANTTYTLGPANVQTHNGGSWAALDAATGKIKWQVKVPGINPVNPTVPAGGQGSLTASPNLLYAGSMAGNMVALDADTGATVWNYDASGSVVSSPAIANGALYWGDGYGRFNFGTAATGNQLIKFVPDNTAAKSAGSAGRQ</sequence>
<keyword evidence="4" id="KW-0732">Signal</keyword>
<dbReference type="PANTHER" id="PTHR32303">
    <property type="entry name" value="QUINOPROTEIN ALCOHOL DEHYDROGENASE (CYTOCHROME C)"/>
    <property type="match status" value="1"/>
</dbReference>
<evidence type="ECO:0000313" key="7">
    <source>
        <dbReference type="EMBL" id="UXW00099.1"/>
    </source>
</evidence>
<dbReference type="AlphaFoldDB" id="A0A854CH07"/>
<dbReference type="GO" id="GO:0016491">
    <property type="term" value="F:oxidoreductase activity"/>
    <property type="evidence" value="ECO:0007669"/>
    <property type="project" value="UniProtKB-KW"/>
</dbReference>
<keyword evidence="3" id="KW-0560">Oxidoreductase</keyword>
<evidence type="ECO:0000256" key="3">
    <source>
        <dbReference type="ARBA" id="ARBA00023002"/>
    </source>
</evidence>
<feature type="domain" description="Pyrrolo-quinoline quinone repeat" evidence="5">
    <location>
        <begin position="465"/>
        <end position="565"/>
    </location>
</feature>
<dbReference type="InterPro" id="IPR002372">
    <property type="entry name" value="PQQ_rpt_dom"/>
</dbReference>
<dbReference type="EMBL" id="CP047493">
    <property type="protein sequence ID" value="UXW00099.1"/>
    <property type="molecule type" value="Genomic_DNA"/>
</dbReference>
<dbReference type="Proteomes" id="UP000187097">
    <property type="component" value="Chromosome"/>
</dbReference>
<dbReference type="EMBL" id="JXEA01000325">
    <property type="protein sequence ID" value="OLG86557.1"/>
    <property type="molecule type" value="Genomic_DNA"/>
</dbReference>
<dbReference type="InterPro" id="IPR011047">
    <property type="entry name" value="Quinoprotein_ADH-like_sf"/>
</dbReference>
<protein>
    <submittedName>
        <fullName evidence="7">PQQ-binding-like beta-propeller repeat protein</fullName>
    </submittedName>
    <submittedName>
        <fullName evidence="6">Polyvinylalcohol dehydrogenase</fullName>
    </submittedName>
</protein>
<reference evidence="7" key="3">
    <citation type="submission" date="2020-01" db="EMBL/GenBank/DDBJ databases">
        <title>Complete genome investigation of Xanthomonas oryzae strains.</title>
        <authorList>
            <person name="Kaur A."/>
            <person name="Bansal K."/>
            <person name="Patil P.B."/>
        </authorList>
    </citation>
    <scope>NUCLEOTIDE SEQUENCE</scope>
    <source>
        <strain evidence="7">IXO792</strain>
    </source>
</reference>
<proteinExistence type="inferred from homology"/>
<evidence type="ECO:0000313" key="6">
    <source>
        <dbReference type="EMBL" id="OLG86557.1"/>
    </source>
</evidence>
<evidence type="ECO:0000256" key="1">
    <source>
        <dbReference type="ARBA" id="ARBA00001931"/>
    </source>
</evidence>
<evidence type="ECO:0000259" key="5">
    <source>
        <dbReference type="Pfam" id="PF13360"/>
    </source>
</evidence>
<dbReference type="SUPFAM" id="SSF50998">
    <property type="entry name" value="Quinoprotein alcohol dehydrogenase-like"/>
    <property type="match status" value="2"/>
</dbReference>
<name>A0A854CH07_XANOO</name>
<dbReference type="SMART" id="SM00564">
    <property type="entry name" value="PQQ"/>
    <property type="match status" value="6"/>
</dbReference>
<accession>A0A854CH07</accession>
<reference evidence="7" key="2">
    <citation type="submission" date="2015-01" db="EMBL/GenBank/DDBJ databases">
        <authorList>
            <person name="Midha S."/>
            <person name="Anil M.G."/>
            <person name="Mishra D."/>
            <person name="Brahma K."/>
            <person name="Laha G.S."/>
            <person name="Sundaram R.M."/>
            <person name="Sonti R.V."/>
            <person name="Patil P.B."/>
        </authorList>
    </citation>
    <scope>NUCLEOTIDE SEQUENCE</scope>
    <source>
        <strain evidence="7">IXO792</strain>
    </source>
</reference>
<dbReference type="InterPro" id="IPR018391">
    <property type="entry name" value="PQQ_b-propeller_rpt"/>
</dbReference>
<evidence type="ECO:0000256" key="4">
    <source>
        <dbReference type="SAM" id="SignalP"/>
    </source>
</evidence>
<feature type="chain" id="PRO_5041883569" evidence="4">
    <location>
        <begin position="28"/>
        <end position="584"/>
    </location>
</feature>